<dbReference type="EMBL" id="JABWAB010000001">
    <property type="protein sequence ID" value="KAF6059340.1"/>
    <property type="molecule type" value="Genomic_DNA"/>
</dbReference>
<evidence type="ECO:0000313" key="2">
    <source>
        <dbReference type="Proteomes" id="UP000590412"/>
    </source>
</evidence>
<accession>A0A8X7TD24</accession>
<reference evidence="1" key="1">
    <citation type="submission" date="2020-03" db="EMBL/GenBank/DDBJ databases">
        <title>FDA dAtabase for Regulatory Grade micrObial Sequences (FDA-ARGOS): Supporting development and validation of Infectious Disease Dx tests.</title>
        <authorList>
            <person name="Campos J."/>
            <person name="Goldberg B."/>
            <person name="Tallon L."/>
            <person name="Sadzewicz L."/>
            <person name="Vavikolanu K."/>
            <person name="Mehta A."/>
            <person name="Aluvathingal J."/>
            <person name="Nadendla S."/>
            <person name="Nandy P."/>
            <person name="Geyer C."/>
            <person name="Yan Y."/>
            <person name="Sichtig H."/>
        </authorList>
    </citation>
    <scope>NUCLEOTIDE SEQUENCE [LARGE SCALE GENOMIC DNA]</scope>
    <source>
        <strain evidence="1">FDAARGOS_652</strain>
    </source>
</reference>
<organism evidence="1 2">
    <name type="scientific">Candida parapsilosis</name>
    <name type="common">Yeast</name>
    <dbReference type="NCBI Taxonomy" id="5480"/>
    <lineage>
        <taxon>Eukaryota</taxon>
        <taxon>Fungi</taxon>
        <taxon>Dikarya</taxon>
        <taxon>Ascomycota</taxon>
        <taxon>Saccharomycotina</taxon>
        <taxon>Pichiomycetes</taxon>
        <taxon>Debaryomycetaceae</taxon>
        <taxon>Candida/Lodderomyces clade</taxon>
        <taxon>Candida</taxon>
    </lineage>
</organism>
<evidence type="ECO:0000313" key="1">
    <source>
        <dbReference type="EMBL" id="KAF6059340.1"/>
    </source>
</evidence>
<dbReference type="Proteomes" id="UP000590412">
    <property type="component" value="Unassembled WGS sequence"/>
</dbReference>
<comment type="caution">
    <text evidence="1">The sequence shown here is derived from an EMBL/GenBank/DDBJ whole genome shotgun (WGS) entry which is preliminary data.</text>
</comment>
<sequence>MSVIHAEMKERFKELKGRFSKLFQKDHERESLALERRRMFEKLYQPSTNEHLSESLKCRLLPSSNFESDESNLCNSPISIDFHTSPQNKAFFEPHTNESSLEQDVNNCTMDQLCSILDKEIIEMQNSKPKNIPHPQRYLSNSSLATITEVQNVKFNHSWGTLYNVNQYPSDSKQWSFYKTRAEMTDTKPPRLVKVIRGKQ</sequence>
<proteinExistence type="predicted"/>
<dbReference type="OrthoDB" id="4022469at2759"/>
<name>A0A8X7TD24_CANPA</name>
<dbReference type="AlphaFoldDB" id="A0A8X7TD24"/>
<protein>
    <submittedName>
        <fullName evidence="1">Uncharacterized protein</fullName>
    </submittedName>
</protein>
<gene>
    <name evidence="1" type="ORF">FOB60_000922</name>
</gene>